<comment type="caution">
    <text evidence="1">The sequence shown here is derived from an EMBL/GenBank/DDBJ whole genome shotgun (WGS) entry which is preliminary data.</text>
</comment>
<accession>A0ABV0SW47</accession>
<proteinExistence type="predicted"/>
<reference evidence="1 2" key="1">
    <citation type="submission" date="2021-06" db="EMBL/GenBank/DDBJ databases">
        <authorList>
            <person name="Palmer J.M."/>
        </authorList>
    </citation>
    <scope>NUCLEOTIDE SEQUENCE [LARGE SCALE GENOMIC DNA]</scope>
    <source>
        <strain evidence="2">if_2019</strain>
        <tissue evidence="1">Muscle</tissue>
    </source>
</reference>
<name>A0ABV0SW47_9TELE</name>
<gene>
    <name evidence="1" type="ORF">ILYODFUR_001916</name>
</gene>
<keyword evidence="2" id="KW-1185">Reference proteome</keyword>
<dbReference type="Proteomes" id="UP001482620">
    <property type="component" value="Unassembled WGS sequence"/>
</dbReference>
<protein>
    <submittedName>
        <fullName evidence="1">Uncharacterized protein</fullName>
    </submittedName>
</protein>
<evidence type="ECO:0000313" key="1">
    <source>
        <dbReference type="EMBL" id="MEQ2223903.1"/>
    </source>
</evidence>
<sequence length="183" mass="20413">MISTNHDVVLCRGIQLGQTGCIGLASDSVAAGGDSVHNPRNSLQVEKLAANTPVPSSRTERGPPVAGCVPVGQSNRESSHCLTYTGHSPLRLLKPRSHYPAQCFLFKNISYSLSHTHTHTHTHRNIQIVKKHGCQGSPLDLFCLFLLQKAIYLYLKDLSSCHWLAVVFILWRVLKHYYEGRRM</sequence>
<evidence type="ECO:0000313" key="2">
    <source>
        <dbReference type="Proteomes" id="UP001482620"/>
    </source>
</evidence>
<organism evidence="1 2">
    <name type="scientific">Ilyodon furcidens</name>
    <name type="common">goldbreast splitfin</name>
    <dbReference type="NCBI Taxonomy" id="33524"/>
    <lineage>
        <taxon>Eukaryota</taxon>
        <taxon>Metazoa</taxon>
        <taxon>Chordata</taxon>
        <taxon>Craniata</taxon>
        <taxon>Vertebrata</taxon>
        <taxon>Euteleostomi</taxon>
        <taxon>Actinopterygii</taxon>
        <taxon>Neopterygii</taxon>
        <taxon>Teleostei</taxon>
        <taxon>Neoteleostei</taxon>
        <taxon>Acanthomorphata</taxon>
        <taxon>Ovalentaria</taxon>
        <taxon>Atherinomorphae</taxon>
        <taxon>Cyprinodontiformes</taxon>
        <taxon>Goodeidae</taxon>
        <taxon>Ilyodon</taxon>
    </lineage>
</organism>
<dbReference type="EMBL" id="JAHRIQ010011672">
    <property type="protein sequence ID" value="MEQ2223903.1"/>
    <property type="molecule type" value="Genomic_DNA"/>
</dbReference>